<dbReference type="CDD" id="cd20739">
    <property type="entry name" value="PoNe_DUF637"/>
    <property type="match status" value="1"/>
</dbReference>
<feature type="signal peptide" evidence="2">
    <location>
        <begin position="1"/>
        <end position="19"/>
    </location>
</feature>
<evidence type="ECO:0000313" key="3">
    <source>
        <dbReference type="EMBL" id="QWG10083.1"/>
    </source>
</evidence>
<keyword evidence="2" id="KW-0732">Signal</keyword>
<gene>
    <name evidence="3" type="ORF">KM029_20590</name>
</gene>
<evidence type="ECO:0000256" key="2">
    <source>
        <dbReference type="SAM" id="SignalP"/>
    </source>
</evidence>
<dbReference type="InterPro" id="IPR049762">
    <property type="entry name" value="PoNe_dom"/>
</dbReference>
<dbReference type="RefSeq" id="WP_144076736.1">
    <property type="nucleotide sequence ID" value="NZ_CP076129.1"/>
</dbReference>
<protein>
    <submittedName>
        <fullName evidence="3">Uncharacterized protein</fullName>
    </submittedName>
</protein>
<reference evidence="3 4" key="1">
    <citation type="submission" date="2021-05" db="EMBL/GenBank/DDBJ databases">
        <title>Comparative genomic studies on the polysaccharide-degrading batcterial strains of the Flammeovirga genus.</title>
        <authorList>
            <person name="Zewei F."/>
            <person name="Zheng Z."/>
            <person name="Yu L."/>
            <person name="Ruyue G."/>
            <person name="Yanhong M."/>
            <person name="Yuanyuan C."/>
            <person name="Jingyan G."/>
            <person name="Wenjun H."/>
        </authorList>
    </citation>
    <scope>NUCLEOTIDE SEQUENCE [LARGE SCALE GENOMIC DNA]</scope>
    <source>
        <strain evidence="3 4">YS10</strain>
    </source>
</reference>
<organism evidence="3 4">
    <name type="scientific">Flammeovirga kamogawensis</name>
    <dbReference type="NCBI Taxonomy" id="373891"/>
    <lineage>
        <taxon>Bacteria</taxon>
        <taxon>Pseudomonadati</taxon>
        <taxon>Bacteroidota</taxon>
        <taxon>Cytophagia</taxon>
        <taxon>Cytophagales</taxon>
        <taxon>Flammeovirgaceae</taxon>
        <taxon>Flammeovirga</taxon>
    </lineage>
</organism>
<evidence type="ECO:0000313" key="4">
    <source>
        <dbReference type="Proteomes" id="UP000682802"/>
    </source>
</evidence>
<keyword evidence="1" id="KW-0175">Coiled coil</keyword>
<evidence type="ECO:0000256" key="1">
    <source>
        <dbReference type="SAM" id="Coils"/>
    </source>
</evidence>
<name>A0ABX8H2Z8_9BACT</name>
<keyword evidence="4" id="KW-1185">Reference proteome</keyword>
<proteinExistence type="predicted"/>
<sequence>MKQIILFLLFLLPFFSAKAISGDPCKWSALIEACKKGGEELEKLTSDPIILITFYTLEKNSIIRSSPEYLENLSNVYQEYPQLVGEIKAGIQASQSKKNLISNLSTAENETAVREILAEQKSIEKFAKFDDSFLPDDPKIIDGVYIEQQDPASDALNAIKEERDKYRNALKEIEDKTSSDYKTTKNKIGLESEKAAEKASDELIPEIYNDATMKPLEFVMPGKSGQFDRIYYDTKNKKFIIVEAKGGSSKIGTRLYEQKNYEQGTDEYLLSIIDHMQERGDQNAKDLADELSVAYDAKKIDYLLVKQEFNTNTGALKPTKISKFKLEFNKQ</sequence>
<dbReference type="EMBL" id="CP076129">
    <property type="protein sequence ID" value="QWG10083.1"/>
    <property type="molecule type" value="Genomic_DNA"/>
</dbReference>
<accession>A0ABX8H2Z8</accession>
<dbReference type="Proteomes" id="UP000682802">
    <property type="component" value="Chromosome 2"/>
</dbReference>
<feature type="coiled-coil region" evidence="1">
    <location>
        <begin position="152"/>
        <end position="179"/>
    </location>
</feature>
<feature type="chain" id="PRO_5045894974" evidence="2">
    <location>
        <begin position="20"/>
        <end position="331"/>
    </location>
</feature>